<evidence type="ECO:0008006" key="3">
    <source>
        <dbReference type="Google" id="ProtNLM"/>
    </source>
</evidence>
<dbReference type="SUPFAM" id="SSF140423">
    <property type="entry name" value="MW0975(SA0943)-like"/>
    <property type="match status" value="1"/>
</dbReference>
<dbReference type="PANTHER" id="PTHR21301:SF13">
    <property type="match status" value="1"/>
</dbReference>
<dbReference type="EMBL" id="CM004477">
    <property type="protein sequence ID" value="OCT73790.1"/>
    <property type="molecule type" value="Genomic_DNA"/>
</dbReference>
<dbReference type="Proteomes" id="UP000694892">
    <property type="component" value="Chromosome 6S"/>
</dbReference>
<dbReference type="AlphaFoldDB" id="A0A974HDD2"/>
<proteinExistence type="predicted"/>
<protein>
    <recommendedName>
        <fullName evidence="3">GIY-YIG domain-containing protein</fullName>
    </recommendedName>
</protein>
<name>A0A974HDD2_XENLA</name>
<evidence type="ECO:0000313" key="2">
    <source>
        <dbReference type="Proteomes" id="UP000694892"/>
    </source>
</evidence>
<dbReference type="InterPro" id="IPR036785">
    <property type="entry name" value="YkyA-like_sf"/>
</dbReference>
<accession>A0A974HDD2</accession>
<organism evidence="1 2">
    <name type="scientific">Xenopus laevis</name>
    <name type="common">African clawed frog</name>
    <dbReference type="NCBI Taxonomy" id="8355"/>
    <lineage>
        <taxon>Eukaryota</taxon>
        <taxon>Metazoa</taxon>
        <taxon>Chordata</taxon>
        <taxon>Craniata</taxon>
        <taxon>Vertebrata</taxon>
        <taxon>Euteleostomi</taxon>
        <taxon>Amphibia</taxon>
        <taxon>Batrachia</taxon>
        <taxon>Anura</taxon>
        <taxon>Pipoidea</taxon>
        <taxon>Pipidae</taxon>
        <taxon>Xenopodinae</taxon>
        <taxon>Xenopus</taxon>
        <taxon>Xenopus</taxon>
    </lineage>
</organism>
<reference evidence="2" key="1">
    <citation type="journal article" date="2016" name="Nature">
        <title>Genome evolution in the allotetraploid frog Xenopus laevis.</title>
        <authorList>
            <person name="Session A.M."/>
            <person name="Uno Y."/>
            <person name="Kwon T."/>
            <person name="Chapman J.A."/>
            <person name="Toyoda A."/>
            <person name="Takahashi S."/>
            <person name="Fukui A."/>
            <person name="Hikosaka A."/>
            <person name="Suzuki A."/>
            <person name="Kondo M."/>
            <person name="van Heeringen S.J."/>
            <person name="Quigley I."/>
            <person name="Heinz S."/>
            <person name="Ogino H."/>
            <person name="Ochi H."/>
            <person name="Hellsten U."/>
            <person name="Lyons J.B."/>
            <person name="Simakov O."/>
            <person name="Putnam N."/>
            <person name="Stites J."/>
            <person name="Kuroki Y."/>
            <person name="Tanaka T."/>
            <person name="Michiue T."/>
            <person name="Watanabe M."/>
            <person name="Bogdanovic O."/>
            <person name="Lister R."/>
            <person name="Georgiou G."/>
            <person name="Paranjpe S.S."/>
            <person name="van Kruijsbergen I."/>
            <person name="Shu S."/>
            <person name="Carlson J."/>
            <person name="Kinoshita T."/>
            <person name="Ohta Y."/>
            <person name="Mawaribuchi S."/>
            <person name="Jenkins J."/>
            <person name="Grimwood J."/>
            <person name="Schmutz J."/>
            <person name="Mitros T."/>
            <person name="Mozaffari S.V."/>
            <person name="Suzuki Y."/>
            <person name="Haramoto Y."/>
            <person name="Yamamoto T.S."/>
            <person name="Takagi C."/>
            <person name="Heald R."/>
            <person name="Miller K."/>
            <person name="Haudenschild C."/>
            <person name="Kitzman J."/>
            <person name="Nakayama T."/>
            <person name="Izutsu Y."/>
            <person name="Robert J."/>
            <person name="Fortriede J."/>
            <person name="Burns K."/>
            <person name="Lotay V."/>
            <person name="Karimi K."/>
            <person name="Yasuoka Y."/>
            <person name="Dichmann D.S."/>
            <person name="Flajnik M.F."/>
            <person name="Houston D.W."/>
            <person name="Shendure J."/>
            <person name="DuPasquier L."/>
            <person name="Vize P.D."/>
            <person name="Zorn A.M."/>
            <person name="Ito M."/>
            <person name="Marcotte E.M."/>
            <person name="Wallingford J.B."/>
            <person name="Ito Y."/>
            <person name="Asashima M."/>
            <person name="Ueno N."/>
            <person name="Matsuda Y."/>
            <person name="Veenstra G.J."/>
            <person name="Fujiyama A."/>
            <person name="Harland R.M."/>
            <person name="Taira M."/>
            <person name="Rokhsar D.S."/>
        </authorList>
    </citation>
    <scope>NUCLEOTIDE SEQUENCE [LARGE SCALE GENOMIC DNA]</scope>
    <source>
        <strain evidence="2">J</strain>
    </source>
</reference>
<evidence type="ECO:0000313" key="1">
    <source>
        <dbReference type="EMBL" id="OCT73790.1"/>
    </source>
</evidence>
<gene>
    <name evidence="1" type="ORF">XELAEV_18032754mg</name>
</gene>
<sequence>MNEFKIEAKKLYWRFKERGFSHNCLKKAYKRSLESDRNLLLIPKKSQQQNDLHPKIVRLIGDYSKEHKEIKQILHKHWHTLQQDNDLHKVIGDRPRGKFIKEYKIKIFINCKTSGIVYFMQCNCSKKYVGKTIREFRRRIMEHVGDVKHKRNTSIANHVNEIHSGDTNTMTFIGIERVDITTRIGDPDRKPKRSRVDL</sequence>
<dbReference type="PANTHER" id="PTHR21301">
    <property type="entry name" value="REVERSE TRANSCRIPTASE"/>
    <property type="match status" value="1"/>
</dbReference>